<sequence length="114" mass="12312">MAFFAWTQDVPIDAEMYGEIADRIGDTPMPGLLVHLAIENADSTVSYLDVWESERSCFESLEKVVHPAVHPVLEAHGIHPPGEPPRTPATILEVRFGDGRALRPGPSPTGGGRG</sequence>
<proteinExistence type="predicted"/>
<gene>
    <name evidence="1" type="ORF">H1R19_10475</name>
</gene>
<protein>
    <recommendedName>
        <fullName evidence="3">ABM domain-containing protein</fullName>
    </recommendedName>
</protein>
<name>A0A7D7QSH6_9ACTN</name>
<organism evidence="1 2">
    <name type="scientific">Gordonia jinghuaiqii</name>
    <dbReference type="NCBI Taxonomy" id="2758710"/>
    <lineage>
        <taxon>Bacteria</taxon>
        <taxon>Bacillati</taxon>
        <taxon>Actinomycetota</taxon>
        <taxon>Actinomycetes</taxon>
        <taxon>Mycobacteriales</taxon>
        <taxon>Gordoniaceae</taxon>
        <taxon>Gordonia</taxon>
    </lineage>
</organism>
<dbReference type="KEGG" id="gji:H1R19_10475"/>
<dbReference type="Proteomes" id="UP000515663">
    <property type="component" value="Chromosome"/>
</dbReference>
<keyword evidence="2" id="KW-1185">Reference proteome</keyword>
<reference evidence="2" key="1">
    <citation type="submission" date="2020-07" db="EMBL/GenBank/DDBJ databases">
        <title>novel species isolated from the respiratory tract of Marmot.</title>
        <authorList>
            <person name="Zhang G."/>
        </authorList>
    </citation>
    <scope>NUCLEOTIDE SEQUENCE [LARGE SCALE GENOMIC DNA]</scope>
    <source>
        <strain evidence="2">686</strain>
    </source>
</reference>
<evidence type="ECO:0008006" key="3">
    <source>
        <dbReference type="Google" id="ProtNLM"/>
    </source>
</evidence>
<dbReference type="AlphaFoldDB" id="A0A7D7QSH6"/>
<accession>A0A7D7QSH6</accession>
<evidence type="ECO:0000313" key="2">
    <source>
        <dbReference type="Proteomes" id="UP000515663"/>
    </source>
</evidence>
<evidence type="ECO:0000313" key="1">
    <source>
        <dbReference type="EMBL" id="QMT03466.1"/>
    </source>
</evidence>
<dbReference type="EMBL" id="CP059491">
    <property type="protein sequence ID" value="QMT03466.1"/>
    <property type="molecule type" value="Genomic_DNA"/>
</dbReference>
<dbReference type="RefSeq" id="WP_219851356.1">
    <property type="nucleotide sequence ID" value="NZ_CP059491.1"/>
</dbReference>